<dbReference type="EMBL" id="MU129105">
    <property type="protein sequence ID" value="KAF9506619.1"/>
    <property type="molecule type" value="Genomic_DNA"/>
</dbReference>
<feature type="region of interest" description="Disordered" evidence="1">
    <location>
        <begin position="1"/>
        <end position="27"/>
    </location>
</feature>
<gene>
    <name evidence="2" type="ORF">BS47DRAFT_1367243</name>
</gene>
<protein>
    <submittedName>
        <fullName evidence="2">Uncharacterized protein</fullName>
    </submittedName>
</protein>
<feature type="compositionally biased region" description="Basic and acidic residues" evidence="1">
    <location>
        <begin position="96"/>
        <end position="111"/>
    </location>
</feature>
<evidence type="ECO:0000313" key="2">
    <source>
        <dbReference type="EMBL" id="KAF9506619.1"/>
    </source>
</evidence>
<accession>A0A9P6DPS9</accession>
<name>A0A9P6DPS9_9AGAM</name>
<feature type="region of interest" description="Disordered" evidence="1">
    <location>
        <begin position="52"/>
        <end position="128"/>
    </location>
</feature>
<feature type="compositionally biased region" description="Polar residues" evidence="1">
    <location>
        <begin position="445"/>
        <end position="457"/>
    </location>
</feature>
<evidence type="ECO:0000256" key="1">
    <source>
        <dbReference type="SAM" id="MobiDB-lite"/>
    </source>
</evidence>
<comment type="caution">
    <text evidence="2">The sequence shown here is derived from an EMBL/GenBank/DDBJ whole genome shotgun (WGS) entry which is preliminary data.</text>
</comment>
<dbReference type="Proteomes" id="UP000886523">
    <property type="component" value="Unassembled WGS sequence"/>
</dbReference>
<proteinExistence type="predicted"/>
<reference evidence="2" key="1">
    <citation type="journal article" date="2020" name="Nat. Commun.">
        <title>Large-scale genome sequencing of mycorrhizal fungi provides insights into the early evolution of symbiotic traits.</title>
        <authorList>
            <person name="Miyauchi S."/>
            <person name="Kiss E."/>
            <person name="Kuo A."/>
            <person name="Drula E."/>
            <person name="Kohler A."/>
            <person name="Sanchez-Garcia M."/>
            <person name="Morin E."/>
            <person name="Andreopoulos B."/>
            <person name="Barry K.W."/>
            <person name="Bonito G."/>
            <person name="Buee M."/>
            <person name="Carver A."/>
            <person name="Chen C."/>
            <person name="Cichocki N."/>
            <person name="Clum A."/>
            <person name="Culley D."/>
            <person name="Crous P.W."/>
            <person name="Fauchery L."/>
            <person name="Girlanda M."/>
            <person name="Hayes R.D."/>
            <person name="Keri Z."/>
            <person name="LaButti K."/>
            <person name="Lipzen A."/>
            <person name="Lombard V."/>
            <person name="Magnuson J."/>
            <person name="Maillard F."/>
            <person name="Murat C."/>
            <person name="Nolan M."/>
            <person name="Ohm R.A."/>
            <person name="Pangilinan J."/>
            <person name="Pereira M.F."/>
            <person name="Perotto S."/>
            <person name="Peter M."/>
            <person name="Pfister S."/>
            <person name="Riley R."/>
            <person name="Sitrit Y."/>
            <person name="Stielow J.B."/>
            <person name="Szollosi G."/>
            <person name="Zifcakova L."/>
            <person name="Stursova M."/>
            <person name="Spatafora J.W."/>
            <person name="Tedersoo L."/>
            <person name="Vaario L.M."/>
            <person name="Yamada A."/>
            <person name="Yan M."/>
            <person name="Wang P."/>
            <person name="Xu J."/>
            <person name="Bruns T."/>
            <person name="Baldrian P."/>
            <person name="Vilgalys R."/>
            <person name="Dunand C."/>
            <person name="Henrissat B."/>
            <person name="Grigoriev I.V."/>
            <person name="Hibbett D."/>
            <person name="Nagy L.G."/>
            <person name="Martin F.M."/>
        </authorList>
    </citation>
    <scope>NUCLEOTIDE SEQUENCE</scope>
    <source>
        <strain evidence="2">UP504</strain>
    </source>
</reference>
<feature type="compositionally biased region" description="Acidic residues" evidence="1">
    <location>
        <begin position="112"/>
        <end position="122"/>
    </location>
</feature>
<evidence type="ECO:0000313" key="3">
    <source>
        <dbReference type="Proteomes" id="UP000886523"/>
    </source>
</evidence>
<feature type="region of interest" description="Disordered" evidence="1">
    <location>
        <begin position="441"/>
        <end position="476"/>
    </location>
</feature>
<dbReference type="AlphaFoldDB" id="A0A9P6DPS9"/>
<sequence>MPRPVKKLGKNLLGRKPTVTGTPRMDSPLEEIQVLETEAKAPMKKVRLLLCKESGSDHSKVQASNIPPGLRKRKEPTSLPMPLLMDNLGAWPKPKKKEDSGDTDDGSKGKGEDEDENEDEGLSDNKDGDMGVIQCQVMYMQCRRRMTILVRNIFNPIQIKSLTALAAKTFTYKIAGTDAFTSCVLARDMPFSKWRTKLLQALGIPTIENASLGWKFYNAPKTVLPDVLGIKQGHSTMLLKLYCLTELGIKDCLYLKTRIQGSTNKGKGKKKASDHQGVDGLYGVTPEISTNETTECRHTWKEYLSDLEEMHGCTIHGDICLKVDSPEGTHHWHFDIKNTRYWAWHLKNHPSDSTVNLMDPPLSTKSTILAIGDAKFHGAKELDRTVPSIPPYPTNPFPFNPAMGYSPYAAVQNTPPFISPPQFATSYQYQPVDQHLLSHEHEGSNRTISVTQSTPHSPQHRKSILPDASSDPAGPPPEAYLTISDWLQSLDANSKRVPDPVPFAQFSDALMAIGCSRLVDLSNMMMKHGLSYLVELKIRIGAFHVEKLTKWARQDARAVVATLDPGLNFKLVSTNAVSTSSHTMVF</sequence>
<organism evidence="2 3">
    <name type="scientific">Hydnum rufescens UP504</name>
    <dbReference type="NCBI Taxonomy" id="1448309"/>
    <lineage>
        <taxon>Eukaryota</taxon>
        <taxon>Fungi</taxon>
        <taxon>Dikarya</taxon>
        <taxon>Basidiomycota</taxon>
        <taxon>Agaricomycotina</taxon>
        <taxon>Agaricomycetes</taxon>
        <taxon>Cantharellales</taxon>
        <taxon>Hydnaceae</taxon>
        <taxon>Hydnum</taxon>
    </lineage>
</organism>
<keyword evidence="3" id="KW-1185">Reference proteome</keyword>